<name>A0A1I2Q5Y8_9FLAO</name>
<dbReference type="PROSITE" id="PS51257">
    <property type="entry name" value="PROKAR_LIPOPROTEIN"/>
    <property type="match status" value="1"/>
</dbReference>
<proteinExistence type="predicted"/>
<protein>
    <submittedName>
        <fullName evidence="1">Uncharacterized protein</fullName>
    </submittedName>
</protein>
<reference evidence="2" key="1">
    <citation type="submission" date="2016-10" db="EMBL/GenBank/DDBJ databases">
        <authorList>
            <person name="Varghese N."/>
            <person name="Submissions S."/>
        </authorList>
    </citation>
    <scope>NUCLEOTIDE SEQUENCE [LARGE SCALE GENOMIC DNA]</scope>
    <source>
        <strain evidence="2">DSM 23515</strain>
    </source>
</reference>
<accession>A0A1I2Q5Y8</accession>
<evidence type="ECO:0000313" key="1">
    <source>
        <dbReference type="EMBL" id="SFG21677.1"/>
    </source>
</evidence>
<dbReference type="Proteomes" id="UP000199116">
    <property type="component" value="Unassembled WGS sequence"/>
</dbReference>
<gene>
    <name evidence="1" type="ORF">SAMN04488033_1398</name>
</gene>
<evidence type="ECO:0000313" key="2">
    <source>
        <dbReference type="Proteomes" id="UP000199116"/>
    </source>
</evidence>
<sequence>MRNYFILIIVILTITGCSPQKDSLIEIADYGGFISFEEMPATSFNILSLDSETLEGTLYDPNENAVSYRLKAKVGDNEAIVMEVNSFPQDVQLNVGEILDALEIDQDRLDLGTNIALIGEVTTEDGTVYTGLAPDFNNDNVNEGGDTTNRAKDYFPAQAMEFYINFFQPPGLKIRGTSFEEVSVSNNEQTYEKSGDPNEDEDLVNGAQPPFVNYEAQGDSGDDEIGFNSKYFAVTDISSSSLGFSAERIGVYSLMEDYDAYPDGTKGFHMEDVDGMIQITFDTVDIPDDVNKSGISFEVFFGNTSWESKDGMYAYVNITTDSGNEVIEMVNLFDDDVEAIAGQWYKFDTGFLTNVRSYQLVIEGYNGATPESIDIDNVVVYEPE</sequence>
<organism evidence="1 2">
    <name type="scientific">Salegentibacter agarivorans</name>
    <dbReference type="NCBI Taxonomy" id="345907"/>
    <lineage>
        <taxon>Bacteria</taxon>
        <taxon>Pseudomonadati</taxon>
        <taxon>Bacteroidota</taxon>
        <taxon>Flavobacteriia</taxon>
        <taxon>Flavobacteriales</taxon>
        <taxon>Flavobacteriaceae</taxon>
        <taxon>Salegentibacter</taxon>
    </lineage>
</organism>
<dbReference type="AlphaFoldDB" id="A0A1I2Q5Y8"/>
<keyword evidence="2" id="KW-1185">Reference proteome</keyword>
<dbReference type="EMBL" id="FOOH01000039">
    <property type="protein sequence ID" value="SFG21677.1"/>
    <property type="molecule type" value="Genomic_DNA"/>
</dbReference>